<reference evidence="2 3" key="1">
    <citation type="submission" date="2019-05" db="EMBL/GenBank/DDBJ databases">
        <title>Nakamurella sp. N5BH11, whole genome shotgun sequence.</title>
        <authorList>
            <person name="Tuo L."/>
        </authorList>
    </citation>
    <scope>NUCLEOTIDE SEQUENCE [LARGE SCALE GENOMIC DNA]</scope>
    <source>
        <strain evidence="2 3">N5BH11</strain>
    </source>
</reference>
<gene>
    <name evidence="2" type="ORF">FDO65_14340</name>
</gene>
<proteinExistence type="predicted"/>
<evidence type="ECO:0000313" key="2">
    <source>
        <dbReference type="EMBL" id="TKV58696.1"/>
    </source>
</evidence>
<protein>
    <submittedName>
        <fullName evidence="2">DUF485 domain-containing protein</fullName>
    </submittedName>
</protein>
<feature type="transmembrane region" description="Helical" evidence="1">
    <location>
        <begin position="69"/>
        <end position="91"/>
    </location>
</feature>
<keyword evidence="3" id="KW-1185">Reference proteome</keyword>
<dbReference type="Proteomes" id="UP000306985">
    <property type="component" value="Unassembled WGS sequence"/>
</dbReference>
<keyword evidence="1" id="KW-0472">Membrane</keyword>
<dbReference type="AlphaFoldDB" id="A0A4U6QFA6"/>
<keyword evidence="1" id="KW-1133">Transmembrane helix</keyword>
<dbReference type="InterPro" id="IPR007436">
    <property type="entry name" value="DUF485"/>
</dbReference>
<evidence type="ECO:0000313" key="3">
    <source>
        <dbReference type="Proteomes" id="UP000306985"/>
    </source>
</evidence>
<name>A0A4U6QFA6_9ACTN</name>
<sequence length="126" mass="13729">MAEPPTPAAAITAAEWESIQAGAEFGRLRRAVRSFIFPTTVAFLTWYLLYVLMAAFARPIMNTQVFGNITFGLIFGLLQFVTTFGIAVLYARYANRKMDPLADELRDDIESGVTTGSARGATGGAR</sequence>
<dbReference type="OrthoDB" id="3543412at2"/>
<dbReference type="EMBL" id="SZZH01000003">
    <property type="protein sequence ID" value="TKV58696.1"/>
    <property type="molecule type" value="Genomic_DNA"/>
</dbReference>
<organism evidence="2 3">
    <name type="scientific">Nakamurella flava</name>
    <dbReference type="NCBI Taxonomy" id="2576308"/>
    <lineage>
        <taxon>Bacteria</taxon>
        <taxon>Bacillati</taxon>
        <taxon>Actinomycetota</taxon>
        <taxon>Actinomycetes</taxon>
        <taxon>Nakamurellales</taxon>
        <taxon>Nakamurellaceae</taxon>
        <taxon>Nakamurella</taxon>
    </lineage>
</organism>
<dbReference type="Pfam" id="PF04341">
    <property type="entry name" value="DUF485"/>
    <property type="match status" value="1"/>
</dbReference>
<comment type="caution">
    <text evidence="2">The sequence shown here is derived from an EMBL/GenBank/DDBJ whole genome shotgun (WGS) entry which is preliminary data.</text>
</comment>
<dbReference type="PANTHER" id="PTHR38441">
    <property type="entry name" value="INTEGRAL MEMBRANE PROTEIN-RELATED"/>
    <property type="match status" value="1"/>
</dbReference>
<dbReference type="PANTHER" id="PTHR38441:SF1">
    <property type="entry name" value="MEMBRANE PROTEIN"/>
    <property type="match status" value="1"/>
</dbReference>
<feature type="transmembrane region" description="Helical" evidence="1">
    <location>
        <begin position="35"/>
        <end position="57"/>
    </location>
</feature>
<dbReference type="RefSeq" id="WP_137450356.1">
    <property type="nucleotide sequence ID" value="NZ_SZZH01000003.1"/>
</dbReference>
<evidence type="ECO:0000256" key="1">
    <source>
        <dbReference type="SAM" id="Phobius"/>
    </source>
</evidence>
<accession>A0A4U6QFA6</accession>
<keyword evidence="1" id="KW-0812">Transmembrane</keyword>